<gene>
    <name evidence="2" type="ORF">PILCRDRAFT_14861</name>
</gene>
<dbReference type="HOGENOM" id="CLU_460871_0_0_1"/>
<reference evidence="3" key="2">
    <citation type="submission" date="2015-01" db="EMBL/GenBank/DDBJ databases">
        <title>Evolutionary Origins and Diversification of the Mycorrhizal Mutualists.</title>
        <authorList>
            <consortium name="DOE Joint Genome Institute"/>
            <consortium name="Mycorrhizal Genomics Consortium"/>
            <person name="Kohler A."/>
            <person name="Kuo A."/>
            <person name="Nagy L.G."/>
            <person name="Floudas D."/>
            <person name="Copeland A."/>
            <person name="Barry K.W."/>
            <person name="Cichocki N."/>
            <person name="Veneault-Fourrey C."/>
            <person name="LaButti K."/>
            <person name="Lindquist E.A."/>
            <person name="Lipzen A."/>
            <person name="Lundell T."/>
            <person name="Morin E."/>
            <person name="Murat C."/>
            <person name="Riley R."/>
            <person name="Ohm R."/>
            <person name="Sun H."/>
            <person name="Tunlid A."/>
            <person name="Henrissat B."/>
            <person name="Grigoriev I.V."/>
            <person name="Hibbett D.S."/>
            <person name="Martin F."/>
        </authorList>
    </citation>
    <scope>NUCLEOTIDE SEQUENCE [LARGE SCALE GENOMIC DNA]</scope>
    <source>
        <strain evidence="3">F 1598</strain>
    </source>
</reference>
<dbReference type="AlphaFoldDB" id="A0A0C3F1N6"/>
<sequence length="592" mass="64954">MSHMPALSADSDVEIEPVTTMERPTQKAFTEAEQDFLKKFIDEYTNAESSNTKKGTKKQWVKDNVYYKYIAEFKSDGPGGPNLSSLYEKMMRWFSNRTTKRGGSTKPSLIVAQPIKKPRATNTVDLFAKSHQDELRAAATSKMDEEGTVIRGANLALYHDAKRDAYVALPGAEKAKWEALAKEHNDRIKEPPSTEYIYEHQNEVADNATAALWGLRGNDWGQYGEVIFFLQGAFRTKENAVKTFHSSVGIPSESGRSFQQDLDWTEHRWLFKKWASEMIPVVAVAETNGGPKDDIPGLIYRLDGSPLLPSIELKAHAPDIIVKLLNAFMIAAWKHAIPPTVSTDIPWNTLNTYITATSIPAGVTTMVPEKMSVVEAYLLYNHILLLQDTPDAFKFTAIDEMADNEIIGSHLSPGHGLLANEDSNMSMIANSPATGVFGDVGGSLSSSGRGSLANEDSNISTLSTGAVTVVLSSVSDINDGSSDAILKPGTKSTKKRPSKDNEIPDGVPAKKQRKSNAVEPPSGPSERPKCNRVQVVKTGVVDLKGKETVVPKKHGFVEAILLLMAMIDVKDEKWTTFDSESDAIRFDGLSYI</sequence>
<reference evidence="2 3" key="1">
    <citation type="submission" date="2014-04" db="EMBL/GenBank/DDBJ databases">
        <authorList>
            <consortium name="DOE Joint Genome Institute"/>
            <person name="Kuo A."/>
            <person name="Tarkka M."/>
            <person name="Buscot F."/>
            <person name="Kohler A."/>
            <person name="Nagy L.G."/>
            <person name="Floudas D."/>
            <person name="Copeland A."/>
            <person name="Barry K.W."/>
            <person name="Cichocki N."/>
            <person name="Veneault-Fourrey C."/>
            <person name="LaButti K."/>
            <person name="Lindquist E.A."/>
            <person name="Lipzen A."/>
            <person name="Lundell T."/>
            <person name="Morin E."/>
            <person name="Murat C."/>
            <person name="Sun H."/>
            <person name="Tunlid A."/>
            <person name="Henrissat B."/>
            <person name="Grigoriev I.V."/>
            <person name="Hibbett D.S."/>
            <person name="Martin F."/>
            <person name="Nordberg H.P."/>
            <person name="Cantor M.N."/>
            <person name="Hua S.X."/>
        </authorList>
    </citation>
    <scope>NUCLEOTIDE SEQUENCE [LARGE SCALE GENOMIC DNA]</scope>
    <source>
        <strain evidence="2 3">F 1598</strain>
    </source>
</reference>
<protein>
    <submittedName>
        <fullName evidence="2">Uncharacterized protein</fullName>
    </submittedName>
</protein>
<dbReference type="EMBL" id="KN833071">
    <property type="protein sequence ID" value="KIM73871.1"/>
    <property type="molecule type" value="Genomic_DNA"/>
</dbReference>
<organism evidence="2 3">
    <name type="scientific">Piloderma croceum (strain F 1598)</name>
    <dbReference type="NCBI Taxonomy" id="765440"/>
    <lineage>
        <taxon>Eukaryota</taxon>
        <taxon>Fungi</taxon>
        <taxon>Dikarya</taxon>
        <taxon>Basidiomycota</taxon>
        <taxon>Agaricomycotina</taxon>
        <taxon>Agaricomycetes</taxon>
        <taxon>Agaricomycetidae</taxon>
        <taxon>Atheliales</taxon>
        <taxon>Atheliaceae</taxon>
        <taxon>Piloderma</taxon>
    </lineage>
</organism>
<name>A0A0C3F1N6_PILCF</name>
<evidence type="ECO:0000313" key="2">
    <source>
        <dbReference type="EMBL" id="KIM73871.1"/>
    </source>
</evidence>
<accession>A0A0C3F1N6</accession>
<keyword evidence="3" id="KW-1185">Reference proteome</keyword>
<evidence type="ECO:0000313" key="3">
    <source>
        <dbReference type="Proteomes" id="UP000054166"/>
    </source>
</evidence>
<dbReference type="Proteomes" id="UP000054166">
    <property type="component" value="Unassembled WGS sequence"/>
</dbReference>
<feature type="region of interest" description="Disordered" evidence="1">
    <location>
        <begin position="481"/>
        <end position="530"/>
    </location>
</feature>
<dbReference type="OrthoDB" id="3068479at2759"/>
<proteinExistence type="predicted"/>
<evidence type="ECO:0000256" key="1">
    <source>
        <dbReference type="SAM" id="MobiDB-lite"/>
    </source>
</evidence>
<dbReference type="STRING" id="765440.A0A0C3F1N6"/>
<dbReference type="InParanoid" id="A0A0C3F1N6"/>